<dbReference type="Gene3D" id="2.40.50.100">
    <property type="match status" value="1"/>
</dbReference>
<evidence type="ECO:0000256" key="2">
    <source>
        <dbReference type="ARBA" id="ARBA00009477"/>
    </source>
</evidence>
<dbReference type="Pfam" id="PF25944">
    <property type="entry name" value="Beta-barrel_RND"/>
    <property type="match status" value="1"/>
</dbReference>
<evidence type="ECO:0000256" key="3">
    <source>
        <dbReference type="ARBA" id="ARBA00022448"/>
    </source>
</evidence>
<evidence type="ECO:0000259" key="8">
    <source>
        <dbReference type="Pfam" id="PF25876"/>
    </source>
</evidence>
<proteinExistence type="inferred from homology"/>
<dbReference type="InterPro" id="IPR058624">
    <property type="entry name" value="MdtA-like_HH"/>
</dbReference>
<evidence type="ECO:0000259" key="10">
    <source>
        <dbReference type="Pfam" id="PF25944"/>
    </source>
</evidence>
<keyword evidence="3" id="KW-0813">Transport</keyword>
<dbReference type="KEGG" id="mmob:F6R98_04160"/>
<protein>
    <submittedName>
        <fullName evidence="12">Efflux RND transporter periplasmic adaptor subunit</fullName>
    </submittedName>
</protein>
<comment type="similarity">
    <text evidence="2">Belongs to the membrane fusion protein (MFP) (TC 8.A.1) family.</text>
</comment>
<feature type="domain" description="Multidrug resistance protein MdtA-like C-terminal permuted SH3" evidence="11">
    <location>
        <begin position="303"/>
        <end position="362"/>
    </location>
</feature>
<evidence type="ECO:0000256" key="7">
    <source>
        <dbReference type="SAM" id="MobiDB-lite"/>
    </source>
</evidence>
<feature type="domain" description="Multidrug resistance protein MdtA-like barrel-sandwich hybrid" evidence="9">
    <location>
        <begin position="69"/>
        <end position="208"/>
    </location>
</feature>
<dbReference type="GO" id="GO:0015562">
    <property type="term" value="F:efflux transmembrane transporter activity"/>
    <property type="evidence" value="ECO:0007669"/>
    <property type="project" value="TreeGrafter"/>
</dbReference>
<dbReference type="AlphaFoldDB" id="A0A5Q0BDK4"/>
<sequence>MSTRKRSALLLIGLVLLAAAATWFLFAGKKDAGLRPERKTAPIPVKTEQVRSGDLAVYLNALGNVTAFNTVTVKTRVGGELMRIAFKEGQTVRQGDLLAEIDPRPYQAQLDQAQGKITGDRAQLDFARLELDRDKVLIKKDYIPLSQMQTQSASVNQLLGTIASDQGAIDSARLQLSFCHIQAPLSGRIGLKMVDQGNILNVSDPIVVITQLQPISVIFSVPQDQLPALQRRMKEGAALPVDAFDRDRKNKLAIGQLWSSDNLIDTTTGTLRLKAVFDNQDGALFPNQFVNIRLLLETRAQQILAPRSAVQQDPQGFHVFVVKPDNTVTVRQVSTGPSEGDFTVIAAGLEAGENVVTDGLDKLREGSTIRPPGDAAENTSAPAAGAPERSAGKRPPQ</sequence>
<reference evidence="12 13" key="1">
    <citation type="submission" date="2019-09" db="EMBL/GenBank/DDBJ databases">
        <title>Ecophysiology of the spiral-shaped methanotroph Methylospira mobilis as revealed by the complete genome sequence.</title>
        <authorList>
            <person name="Oshkin I.Y."/>
            <person name="Dedysh S.N."/>
            <person name="Miroshnikov K."/>
            <person name="Danilova O.V."/>
            <person name="Hakobyan A."/>
            <person name="Liesack W."/>
        </authorList>
    </citation>
    <scope>NUCLEOTIDE SEQUENCE [LARGE SCALE GENOMIC DNA]</scope>
    <source>
        <strain evidence="12 13">Shm1</strain>
    </source>
</reference>
<evidence type="ECO:0000313" key="12">
    <source>
        <dbReference type="EMBL" id="QFY41925.1"/>
    </source>
</evidence>
<organism evidence="12 13">
    <name type="scientific">Candidatus Methylospira mobilis</name>
    <dbReference type="NCBI Taxonomy" id="1808979"/>
    <lineage>
        <taxon>Bacteria</taxon>
        <taxon>Pseudomonadati</taxon>
        <taxon>Pseudomonadota</taxon>
        <taxon>Gammaproteobacteria</taxon>
        <taxon>Methylococcales</taxon>
        <taxon>Methylococcaceae</taxon>
        <taxon>Candidatus Methylospira</taxon>
    </lineage>
</organism>
<accession>A0A5Q0BDK4</accession>
<dbReference type="FunCoup" id="A0A5Q0BDK4">
    <property type="interactions" value="222"/>
</dbReference>
<evidence type="ECO:0000259" key="11">
    <source>
        <dbReference type="Pfam" id="PF25967"/>
    </source>
</evidence>
<dbReference type="Gene3D" id="1.10.287.470">
    <property type="entry name" value="Helix hairpin bin"/>
    <property type="match status" value="1"/>
</dbReference>
<evidence type="ECO:0000256" key="5">
    <source>
        <dbReference type="ARBA" id="ARBA00022519"/>
    </source>
</evidence>
<dbReference type="Pfam" id="PF25876">
    <property type="entry name" value="HH_MFP_RND"/>
    <property type="match status" value="1"/>
</dbReference>
<dbReference type="SUPFAM" id="SSF111369">
    <property type="entry name" value="HlyD-like secretion proteins"/>
    <property type="match status" value="1"/>
</dbReference>
<evidence type="ECO:0000313" key="13">
    <source>
        <dbReference type="Proteomes" id="UP000325755"/>
    </source>
</evidence>
<dbReference type="InParanoid" id="A0A5Q0BDK4"/>
<gene>
    <name evidence="12" type="ORF">F6R98_04160</name>
</gene>
<evidence type="ECO:0000259" key="9">
    <source>
        <dbReference type="Pfam" id="PF25917"/>
    </source>
</evidence>
<feature type="region of interest" description="Disordered" evidence="7">
    <location>
        <begin position="363"/>
        <end position="397"/>
    </location>
</feature>
<dbReference type="OrthoDB" id="9783047at2"/>
<feature type="domain" description="Multidrug resistance protein MdtA-like alpha-helical hairpin" evidence="8">
    <location>
        <begin position="109"/>
        <end position="178"/>
    </location>
</feature>
<keyword evidence="13" id="KW-1185">Reference proteome</keyword>
<keyword evidence="6" id="KW-0472">Membrane</keyword>
<dbReference type="Gene3D" id="2.40.30.170">
    <property type="match status" value="1"/>
</dbReference>
<evidence type="ECO:0000256" key="4">
    <source>
        <dbReference type="ARBA" id="ARBA00022475"/>
    </source>
</evidence>
<comment type="subcellular location">
    <subcellularLocation>
        <location evidence="1">Cell inner membrane</location>
    </subcellularLocation>
</comment>
<keyword evidence="5" id="KW-0997">Cell inner membrane</keyword>
<dbReference type="RefSeq" id="WP_153247909.1">
    <property type="nucleotide sequence ID" value="NZ_CP044205.1"/>
</dbReference>
<dbReference type="InterPro" id="IPR006143">
    <property type="entry name" value="RND_pump_MFP"/>
</dbReference>
<dbReference type="PANTHER" id="PTHR30469">
    <property type="entry name" value="MULTIDRUG RESISTANCE PROTEIN MDTA"/>
    <property type="match status" value="1"/>
</dbReference>
<dbReference type="InterPro" id="IPR058626">
    <property type="entry name" value="MdtA-like_b-barrel"/>
</dbReference>
<dbReference type="NCBIfam" id="TIGR01730">
    <property type="entry name" value="RND_mfp"/>
    <property type="match status" value="1"/>
</dbReference>
<evidence type="ECO:0000256" key="6">
    <source>
        <dbReference type="ARBA" id="ARBA00023136"/>
    </source>
</evidence>
<dbReference type="Proteomes" id="UP000325755">
    <property type="component" value="Chromosome"/>
</dbReference>
<keyword evidence="4" id="KW-1003">Cell membrane</keyword>
<dbReference type="FunFam" id="2.40.420.20:FF:000001">
    <property type="entry name" value="Efflux RND transporter periplasmic adaptor subunit"/>
    <property type="match status" value="1"/>
</dbReference>
<dbReference type="GO" id="GO:0005886">
    <property type="term" value="C:plasma membrane"/>
    <property type="evidence" value="ECO:0007669"/>
    <property type="project" value="UniProtKB-SubCell"/>
</dbReference>
<dbReference type="EMBL" id="CP044205">
    <property type="protein sequence ID" value="QFY41925.1"/>
    <property type="molecule type" value="Genomic_DNA"/>
</dbReference>
<dbReference type="Pfam" id="PF25967">
    <property type="entry name" value="RND-MFP_C"/>
    <property type="match status" value="1"/>
</dbReference>
<name>A0A5Q0BDK4_9GAMM</name>
<dbReference type="InterPro" id="IPR058627">
    <property type="entry name" value="MdtA-like_C"/>
</dbReference>
<dbReference type="InterPro" id="IPR058625">
    <property type="entry name" value="MdtA-like_BSH"/>
</dbReference>
<dbReference type="Pfam" id="PF25917">
    <property type="entry name" value="BSH_RND"/>
    <property type="match status" value="1"/>
</dbReference>
<dbReference type="GO" id="GO:1990281">
    <property type="term" value="C:efflux pump complex"/>
    <property type="evidence" value="ECO:0007669"/>
    <property type="project" value="TreeGrafter"/>
</dbReference>
<dbReference type="Gene3D" id="2.40.420.20">
    <property type="match status" value="1"/>
</dbReference>
<dbReference type="PANTHER" id="PTHR30469:SF12">
    <property type="entry name" value="MULTIDRUG RESISTANCE PROTEIN MDTA"/>
    <property type="match status" value="1"/>
</dbReference>
<feature type="domain" description="Multidrug resistance protein MdtA-like beta-barrel" evidence="10">
    <location>
        <begin position="214"/>
        <end position="296"/>
    </location>
</feature>
<evidence type="ECO:0000256" key="1">
    <source>
        <dbReference type="ARBA" id="ARBA00004533"/>
    </source>
</evidence>